<proteinExistence type="predicted"/>
<gene>
    <name evidence="2" type="ORF">SAMN05660199_04636</name>
</gene>
<keyword evidence="1" id="KW-1133">Transmembrane helix</keyword>
<evidence type="ECO:0000313" key="2">
    <source>
        <dbReference type="EMBL" id="SDP69611.1"/>
    </source>
</evidence>
<organism evidence="2 3">
    <name type="scientific">Klenkia soli</name>
    <dbReference type="NCBI Taxonomy" id="1052260"/>
    <lineage>
        <taxon>Bacteria</taxon>
        <taxon>Bacillati</taxon>
        <taxon>Actinomycetota</taxon>
        <taxon>Actinomycetes</taxon>
        <taxon>Geodermatophilales</taxon>
        <taxon>Geodermatophilaceae</taxon>
        <taxon>Klenkia</taxon>
    </lineage>
</organism>
<dbReference type="STRING" id="1052260.SAMN05660199_04636"/>
<protein>
    <submittedName>
        <fullName evidence="2">Uncharacterized protein</fullName>
    </submittedName>
</protein>
<name>A0A1H0UU33_9ACTN</name>
<dbReference type="Proteomes" id="UP000199088">
    <property type="component" value="Unassembled WGS sequence"/>
</dbReference>
<feature type="transmembrane region" description="Helical" evidence="1">
    <location>
        <begin position="20"/>
        <end position="39"/>
    </location>
</feature>
<evidence type="ECO:0000313" key="3">
    <source>
        <dbReference type="Proteomes" id="UP000199088"/>
    </source>
</evidence>
<evidence type="ECO:0000256" key="1">
    <source>
        <dbReference type="SAM" id="Phobius"/>
    </source>
</evidence>
<keyword evidence="1" id="KW-0472">Membrane</keyword>
<dbReference type="AlphaFoldDB" id="A0A1H0UU33"/>
<accession>A0A1H0UU33</accession>
<reference evidence="3" key="1">
    <citation type="submission" date="2016-10" db="EMBL/GenBank/DDBJ databases">
        <authorList>
            <person name="Varghese N."/>
            <person name="Submissions S."/>
        </authorList>
    </citation>
    <scope>NUCLEOTIDE SEQUENCE [LARGE SCALE GENOMIC DNA]</scope>
    <source>
        <strain evidence="3">DSM 45843</strain>
    </source>
</reference>
<sequence>MIRLHLAATPADYSRTMDTTVVTLIPALLAPLAGACAAFPRQGRYAVSPTTAALLARAVPTPRARPAG</sequence>
<keyword evidence="3" id="KW-1185">Reference proteome</keyword>
<dbReference type="EMBL" id="FNIR01000023">
    <property type="protein sequence ID" value="SDP69611.1"/>
    <property type="molecule type" value="Genomic_DNA"/>
</dbReference>
<keyword evidence="1" id="KW-0812">Transmembrane</keyword>